<evidence type="ECO:0000313" key="1">
    <source>
        <dbReference type="EMBL" id="KDO35277.1"/>
    </source>
</evidence>
<name>A0A067D8F2_SAPPC</name>
<dbReference type="RefSeq" id="XP_012193627.1">
    <property type="nucleotide sequence ID" value="XM_012338237.1"/>
</dbReference>
<dbReference type="KEGG" id="spar:SPRG_00124"/>
<accession>A0A067D8F2</accession>
<keyword evidence="2" id="KW-1185">Reference proteome</keyword>
<organism evidence="1 2">
    <name type="scientific">Saprolegnia parasitica (strain CBS 223.65)</name>
    <dbReference type="NCBI Taxonomy" id="695850"/>
    <lineage>
        <taxon>Eukaryota</taxon>
        <taxon>Sar</taxon>
        <taxon>Stramenopiles</taxon>
        <taxon>Oomycota</taxon>
        <taxon>Saprolegniomycetes</taxon>
        <taxon>Saprolegniales</taxon>
        <taxon>Saprolegniaceae</taxon>
        <taxon>Saprolegnia</taxon>
    </lineage>
</organism>
<dbReference type="GeneID" id="24122782"/>
<proteinExistence type="predicted"/>
<gene>
    <name evidence="1" type="ORF">SPRG_00124</name>
</gene>
<dbReference type="EMBL" id="KK583189">
    <property type="protein sequence ID" value="KDO35277.1"/>
    <property type="molecule type" value="Genomic_DNA"/>
</dbReference>
<dbReference type="VEuPathDB" id="FungiDB:SPRG_00124"/>
<dbReference type="Proteomes" id="UP000030745">
    <property type="component" value="Unassembled WGS sequence"/>
</dbReference>
<evidence type="ECO:0000313" key="2">
    <source>
        <dbReference type="Proteomes" id="UP000030745"/>
    </source>
</evidence>
<dbReference type="OMA" id="RVTHHDA"/>
<sequence length="172" mass="19367">MPAPPPVSTSALHHTRVGIQRAIVSVSHKDASPRDQDVAFVLRVTHHDAAHVIQRDWPAFLKLKADLLHALGAGHACPGVCVWLWEDLHHNFDRPASGGSLAAWWHMLRSVHTKETLQIFLRHFQELLDSLLRVLHADDVKCLRFRHVTSVLCAFLDIEPKKRVCSRASSLP</sequence>
<evidence type="ECO:0008006" key="3">
    <source>
        <dbReference type="Google" id="ProtNLM"/>
    </source>
</evidence>
<dbReference type="OrthoDB" id="65616at2759"/>
<protein>
    <recommendedName>
        <fullName evidence="3">PX domain-containing protein</fullName>
    </recommendedName>
</protein>
<dbReference type="AlphaFoldDB" id="A0A067D8F2"/>
<reference evidence="1 2" key="1">
    <citation type="journal article" date="2013" name="PLoS Genet.">
        <title>Distinctive expansion of potential virulence genes in the genome of the oomycete fish pathogen Saprolegnia parasitica.</title>
        <authorList>
            <person name="Jiang R.H."/>
            <person name="de Bruijn I."/>
            <person name="Haas B.J."/>
            <person name="Belmonte R."/>
            <person name="Lobach L."/>
            <person name="Christie J."/>
            <person name="van den Ackerveken G."/>
            <person name="Bottin A."/>
            <person name="Bulone V."/>
            <person name="Diaz-Moreno S.M."/>
            <person name="Dumas B."/>
            <person name="Fan L."/>
            <person name="Gaulin E."/>
            <person name="Govers F."/>
            <person name="Grenville-Briggs L.J."/>
            <person name="Horner N.R."/>
            <person name="Levin J.Z."/>
            <person name="Mammella M."/>
            <person name="Meijer H.J."/>
            <person name="Morris P."/>
            <person name="Nusbaum C."/>
            <person name="Oome S."/>
            <person name="Phillips A.J."/>
            <person name="van Rooyen D."/>
            <person name="Rzeszutek E."/>
            <person name="Saraiva M."/>
            <person name="Secombes C.J."/>
            <person name="Seidl M.F."/>
            <person name="Snel B."/>
            <person name="Stassen J.H."/>
            <person name="Sykes S."/>
            <person name="Tripathy S."/>
            <person name="van den Berg H."/>
            <person name="Vega-Arreguin J.C."/>
            <person name="Wawra S."/>
            <person name="Young S.K."/>
            <person name="Zeng Q."/>
            <person name="Dieguez-Uribeondo J."/>
            <person name="Russ C."/>
            <person name="Tyler B.M."/>
            <person name="van West P."/>
        </authorList>
    </citation>
    <scope>NUCLEOTIDE SEQUENCE [LARGE SCALE GENOMIC DNA]</scope>
    <source>
        <strain evidence="1 2">CBS 223.65</strain>
    </source>
</reference>